<dbReference type="Proteomes" id="UP000255213">
    <property type="component" value="Unassembled WGS sequence"/>
</dbReference>
<organism evidence="3 4">
    <name type="scientific">Streptococcus acidominimus</name>
    <dbReference type="NCBI Taxonomy" id="1326"/>
    <lineage>
        <taxon>Bacteria</taxon>
        <taxon>Bacillati</taxon>
        <taxon>Bacillota</taxon>
        <taxon>Bacilli</taxon>
        <taxon>Lactobacillales</taxon>
        <taxon>Streptococcaceae</taxon>
        <taxon>Streptococcus</taxon>
    </lineage>
</organism>
<sequence>MFNVCFKLLIATVRFATADSFVTGISAILAFFSVFSSAFGITDASISLEASDSLVAELLVSSLADTDSLSEPEVDSDRDSLAEADSLCESETDSERDSDTDSEIDSDTDSLAKVEADSLVDCDSDSESFSDCCSCSSAALSAASSTVAEGLVKATSSAPTTVDVVVSVAITTSSA</sequence>
<dbReference type="EMBL" id="UHEN01000001">
    <property type="protein sequence ID" value="SUN08378.1"/>
    <property type="molecule type" value="Genomic_DNA"/>
</dbReference>
<evidence type="ECO:0000313" key="4">
    <source>
        <dbReference type="Proteomes" id="UP000255213"/>
    </source>
</evidence>
<keyword evidence="2" id="KW-0812">Transmembrane</keyword>
<accession>A0A380IH20</accession>
<reference evidence="3 4" key="1">
    <citation type="submission" date="2018-06" db="EMBL/GenBank/DDBJ databases">
        <authorList>
            <consortium name="Pathogen Informatics"/>
            <person name="Doyle S."/>
        </authorList>
    </citation>
    <scope>NUCLEOTIDE SEQUENCE [LARGE SCALE GENOMIC DNA]</scope>
    <source>
        <strain evidence="3 4">NCTC12957</strain>
    </source>
</reference>
<gene>
    <name evidence="3" type="ORF">NCTC12957_01972</name>
</gene>
<dbReference type="AlphaFoldDB" id="A0A380IH20"/>
<name>A0A380IH20_STRAI</name>
<proteinExistence type="predicted"/>
<feature type="region of interest" description="Disordered" evidence="1">
    <location>
        <begin position="68"/>
        <end position="112"/>
    </location>
</feature>
<evidence type="ECO:0000256" key="1">
    <source>
        <dbReference type="SAM" id="MobiDB-lite"/>
    </source>
</evidence>
<protein>
    <submittedName>
        <fullName evidence="3">Uncharacterized protein</fullName>
    </submittedName>
</protein>
<keyword evidence="2" id="KW-0472">Membrane</keyword>
<evidence type="ECO:0000256" key="2">
    <source>
        <dbReference type="SAM" id="Phobius"/>
    </source>
</evidence>
<keyword evidence="2" id="KW-1133">Transmembrane helix</keyword>
<feature type="transmembrane region" description="Helical" evidence="2">
    <location>
        <begin position="20"/>
        <end position="41"/>
    </location>
</feature>
<evidence type="ECO:0000313" key="3">
    <source>
        <dbReference type="EMBL" id="SUN08378.1"/>
    </source>
</evidence>